<dbReference type="Proteomes" id="UP000594262">
    <property type="component" value="Unplaced"/>
</dbReference>
<evidence type="ECO:0000256" key="6">
    <source>
        <dbReference type="SAM" id="MobiDB-lite"/>
    </source>
</evidence>
<accession>A0A7M5ULM0</accession>
<keyword evidence="4" id="KW-0040">ANK repeat</keyword>
<dbReference type="SMART" id="SM00326">
    <property type="entry name" value="SH3"/>
    <property type="match status" value="1"/>
</dbReference>
<feature type="compositionally biased region" description="Low complexity" evidence="6">
    <location>
        <begin position="875"/>
        <end position="886"/>
    </location>
</feature>
<organism evidence="10 11">
    <name type="scientific">Clytia hemisphaerica</name>
    <dbReference type="NCBI Taxonomy" id="252671"/>
    <lineage>
        <taxon>Eukaryota</taxon>
        <taxon>Metazoa</taxon>
        <taxon>Cnidaria</taxon>
        <taxon>Hydrozoa</taxon>
        <taxon>Hydroidolina</taxon>
        <taxon>Leptothecata</taxon>
        <taxon>Obeliida</taxon>
        <taxon>Clytiidae</taxon>
        <taxon>Clytia</taxon>
    </lineage>
</organism>
<dbReference type="SUPFAM" id="SSF50156">
    <property type="entry name" value="PDZ domain-like"/>
    <property type="match status" value="1"/>
</dbReference>
<feature type="compositionally biased region" description="Basic and acidic residues" evidence="6">
    <location>
        <begin position="1201"/>
        <end position="1226"/>
    </location>
</feature>
<sequence length="1586" mass="176187">MEGKTEINLTVTDTLGLVQDIETVTICGDERSVLPIATNMAPYTGDDEDAPYNGNIHLREFQTYKVTTPNFTDKIEKNFEFCTSEPIWNAKQKVLIEFASNKDLVDALNFGFYMPPSGGRAGKFLDEQRTFKDYPMDRTSGSLEFRYKRRIFRHLHLQDEKKLQKINTKKYRKKFFEHIYARNLPEMEKLLKKGLDPNFQDEKSGETPLTATAMLDDCMEMLKILIQYGSYMDFRTKAGKTALHNVAIIGKDVALKNLLDLGASPNYRDSKGLTPLYQSIQFGSNPLICELLLKEKGQLGITDFHGCEEIHQACKLGYVQHVEHLVFYGANVNAKTASGNTPLHICALENQESCARVLLFRGADRSTANYAQQTAYDVAILSNNLDVALLLNDFDPRNVTPFKHKPDYVERKRLATLTDGTRPPSQAISPQLSLDGSSIASGEGESETSSGRSSPVPLQKRLKATSTPANMHTLGLMRQRKASTGSLPETVEEHSESDEESEDDDQLKPMKPMRTFSNAGVGTKRSPAPMRIAPKSQHVRTRLYASVPGRSFVAIKDYEAASQGELALKKGDSVEVLYVGEAGFWEGSVRGRAGWFPSACVQEVKKGDSLRGKRTWLGGKKKSPVADIFAEGDVPKPRVITLKKSDKQGFGFQMRGANSHLPHIDFQPSPQFPALQYIGEVDKGGVAEKAGLKPGDFVLEINHENVVNATHGYAVSLISGGGKSLTIKVITIAPVTSENGIHTPNGSINGTLPKSQKTPPPAPPVRSNSTVLSNFSTPDDSVLAEGSVATVGVETMTLDTNKTRSTSAKGMWSGTAYRLQGDESVHQEDHNISTGIRKVSGMNTDLATRFDERLKSMTQQTAVDKTQYPEHKRSNSSLSSNSSNSSEHSIENRPRRKPTPPGYDHTIDNMRRGRTNSLGRGDNARPPVIVKRSQTEDHSPGQMNGNRQPSPNTNRHSMYDEFNYENRQRHMLPDKHQIEIPQQYATTRRYNRNDPTTAYNHPTVQYRDPRVREDNRMKGRPQSEVLIPRDYMDAQQLPPQQPRGQFPGGYEPQQQTQQRYPGQYNTLQTHHMHQNQRRQETVLEKHQRKYLDNEQYNRPPPTMHLDLRLQQQPPPQMDKLAVQTTRMINGDGLIRNQNQRMVIQPTPPPPPPPQQPPTPPQITAMPPPPPPPPPPPAPPTANENSLGNSIASAALARSNRTKNESVEAQMERQKSEQNEALSRRDSSPGSDTARLYTSGSSVSLDSSSSKDSGFDNSVDDHSNALAQAIAARAAKISSKENTTNLPATKELPEEKMNTVEVTSLVKPSDMIKQMRSLSTSAGTKKTRDLNANDIDKGYSSPTSSRPRCKSDAPPPAVMKKPKRQTSNKSNLSEDTATAFLDGVLADAEASIDYDLISNASTSSFEKNNNVIKENKPPIKKVATLTIRCGVDNKPTTTSVQMTTPPNNTTEELDFPDLPPPPMEFLGEELENDDVSPDIVESKNISFGQRTRSDSISSNRSVSSTRSVLSLPLSLQDKYFMDWTCVEVIEWLEHLSLGQYKDTFVDNDIEGKHLPDLSKDELKELGIKKLGHRMTLDDAIVKLKTMT</sequence>
<feature type="region of interest" description="Disordered" evidence="6">
    <location>
        <begin position="1035"/>
        <end position="1057"/>
    </location>
</feature>
<evidence type="ECO:0000313" key="11">
    <source>
        <dbReference type="Proteomes" id="UP000594262"/>
    </source>
</evidence>
<feature type="compositionally biased region" description="Polar residues" evidence="6">
    <location>
        <begin position="941"/>
        <end position="956"/>
    </location>
</feature>
<feature type="region of interest" description="Disordered" evidence="6">
    <location>
        <begin position="1434"/>
        <end position="1456"/>
    </location>
</feature>
<dbReference type="GO" id="GO:0035255">
    <property type="term" value="F:ionotropic glutamate receptor binding"/>
    <property type="evidence" value="ECO:0007669"/>
    <property type="project" value="TreeGrafter"/>
</dbReference>
<reference evidence="10" key="1">
    <citation type="submission" date="2021-01" db="UniProtKB">
        <authorList>
            <consortium name="EnsemblMetazoa"/>
        </authorList>
    </citation>
    <scope>IDENTIFICATION</scope>
</reference>
<dbReference type="SUPFAM" id="SSF50044">
    <property type="entry name" value="SH3-domain"/>
    <property type="match status" value="1"/>
</dbReference>
<evidence type="ECO:0000256" key="5">
    <source>
        <dbReference type="PROSITE-ProRule" id="PRU00192"/>
    </source>
</evidence>
<evidence type="ECO:0000259" key="8">
    <source>
        <dbReference type="PROSITE" id="PS50105"/>
    </source>
</evidence>
<evidence type="ECO:0008006" key="12">
    <source>
        <dbReference type="Google" id="ProtNLM"/>
    </source>
</evidence>
<feature type="domain" description="SH3" evidence="7">
    <location>
        <begin position="547"/>
        <end position="606"/>
    </location>
</feature>
<dbReference type="GO" id="GO:0030160">
    <property type="term" value="F:synaptic receptor adaptor activity"/>
    <property type="evidence" value="ECO:0007669"/>
    <property type="project" value="TreeGrafter"/>
</dbReference>
<dbReference type="PANTHER" id="PTHR24135:SF28">
    <property type="entry name" value="LD13733P"/>
    <property type="match status" value="1"/>
</dbReference>
<dbReference type="PROSITE" id="PS50002">
    <property type="entry name" value="SH3"/>
    <property type="match status" value="1"/>
</dbReference>
<evidence type="ECO:0000259" key="7">
    <source>
        <dbReference type="PROSITE" id="PS50002"/>
    </source>
</evidence>
<feature type="region of interest" description="Disordered" evidence="6">
    <location>
        <begin position="1141"/>
        <end position="1259"/>
    </location>
</feature>
<feature type="compositionally biased region" description="Low complexity" evidence="6">
    <location>
        <begin position="436"/>
        <end position="454"/>
    </location>
</feature>
<feature type="compositionally biased region" description="Polar residues" evidence="6">
    <location>
        <begin position="1182"/>
        <end position="1191"/>
    </location>
</feature>
<feature type="compositionally biased region" description="Acidic residues" evidence="6">
    <location>
        <begin position="495"/>
        <end position="505"/>
    </location>
</feature>
<feature type="compositionally biased region" description="Polar residues" evidence="6">
    <location>
        <begin position="740"/>
        <end position="757"/>
    </location>
</feature>
<evidence type="ECO:0000256" key="4">
    <source>
        <dbReference type="PROSITE-ProRule" id="PRU00023"/>
    </source>
</evidence>
<feature type="region of interest" description="Disordered" evidence="6">
    <location>
        <begin position="740"/>
        <end position="768"/>
    </location>
</feature>
<name>A0A7M5ULM0_9CNID</name>
<dbReference type="InterPro" id="IPR036028">
    <property type="entry name" value="SH3-like_dom_sf"/>
</dbReference>
<dbReference type="GO" id="GO:0043197">
    <property type="term" value="C:dendritic spine"/>
    <property type="evidence" value="ECO:0007669"/>
    <property type="project" value="TreeGrafter"/>
</dbReference>
<feature type="region of interest" description="Disordered" evidence="6">
    <location>
        <begin position="1093"/>
        <end position="1113"/>
    </location>
</feature>
<keyword evidence="1 5" id="KW-0728">SH3 domain</keyword>
<feature type="region of interest" description="Disordered" evidence="6">
    <location>
        <begin position="415"/>
        <end position="529"/>
    </location>
</feature>
<dbReference type="InterPro" id="IPR036034">
    <property type="entry name" value="PDZ_sf"/>
</dbReference>
<keyword evidence="2" id="KW-0770">Synapse</keyword>
<dbReference type="SMART" id="SM00454">
    <property type="entry name" value="SAM"/>
    <property type="match status" value="1"/>
</dbReference>
<evidence type="ECO:0000313" key="10">
    <source>
        <dbReference type="EnsemblMetazoa" id="CLYHEMP011711.1"/>
    </source>
</evidence>
<dbReference type="Gene3D" id="2.30.30.40">
    <property type="entry name" value="SH3 Domains"/>
    <property type="match status" value="1"/>
</dbReference>
<dbReference type="Pfam" id="PF12796">
    <property type="entry name" value="Ank_2"/>
    <property type="match status" value="2"/>
</dbReference>
<evidence type="ECO:0000256" key="2">
    <source>
        <dbReference type="ARBA" id="ARBA00023018"/>
    </source>
</evidence>
<dbReference type="InterPro" id="IPR051569">
    <property type="entry name" value="SHANK"/>
</dbReference>
<dbReference type="PROSITE" id="PS50297">
    <property type="entry name" value="ANK_REP_REGION"/>
    <property type="match status" value="2"/>
</dbReference>
<keyword evidence="11" id="KW-1185">Reference proteome</keyword>
<dbReference type="PROSITE" id="PS50088">
    <property type="entry name" value="ANK_REPEAT"/>
    <property type="match status" value="3"/>
</dbReference>
<dbReference type="SMART" id="SM00248">
    <property type="entry name" value="ANK"/>
    <property type="match status" value="6"/>
</dbReference>
<dbReference type="InterPro" id="IPR001452">
    <property type="entry name" value="SH3_domain"/>
</dbReference>
<dbReference type="Pfam" id="PF00595">
    <property type="entry name" value="PDZ"/>
    <property type="match status" value="1"/>
</dbReference>
<protein>
    <recommendedName>
        <fullName evidence="12">SH3 and multiple ankyrin repeat domains protein 3</fullName>
    </recommendedName>
</protein>
<dbReference type="OrthoDB" id="445896at2759"/>
<dbReference type="InterPro" id="IPR002110">
    <property type="entry name" value="Ankyrin_rpt"/>
</dbReference>
<dbReference type="Gene3D" id="2.30.42.10">
    <property type="match status" value="1"/>
</dbReference>
<dbReference type="Gene3D" id="1.10.150.50">
    <property type="entry name" value="Transcription Factor, Ets-1"/>
    <property type="match status" value="1"/>
</dbReference>
<dbReference type="GO" id="GO:0045211">
    <property type="term" value="C:postsynaptic membrane"/>
    <property type="evidence" value="ECO:0007669"/>
    <property type="project" value="TreeGrafter"/>
</dbReference>
<feature type="compositionally biased region" description="Pro residues" evidence="6">
    <location>
        <begin position="1145"/>
        <end position="1179"/>
    </location>
</feature>
<feature type="repeat" description="ANK" evidence="4">
    <location>
        <begin position="305"/>
        <end position="337"/>
    </location>
</feature>
<dbReference type="RefSeq" id="XP_066931630.1">
    <property type="nucleotide sequence ID" value="XM_067075529.1"/>
</dbReference>
<dbReference type="GeneID" id="136819296"/>
<dbReference type="GO" id="GO:0014069">
    <property type="term" value="C:postsynaptic density"/>
    <property type="evidence" value="ECO:0007669"/>
    <property type="project" value="UniProtKB-SubCell"/>
</dbReference>
<dbReference type="PROSITE" id="PS50106">
    <property type="entry name" value="PDZ"/>
    <property type="match status" value="1"/>
</dbReference>
<evidence type="ECO:0000256" key="1">
    <source>
        <dbReference type="ARBA" id="ARBA00022443"/>
    </source>
</evidence>
<feature type="compositionally biased region" description="Basic and acidic residues" evidence="6">
    <location>
        <begin position="1325"/>
        <end position="1336"/>
    </location>
</feature>
<dbReference type="PROSITE" id="PS50105">
    <property type="entry name" value="SAM_DOMAIN"/>
    <property type="match status" value="1"/>
</dbReference>
<dbReference type="SMART" id="SM00228">
    <property type="entry name" value="PDZ"/>
    <property type="match status" value="1"/>
</dbReference>
<dbReference type="InterPro" id="IPR036770">
    <property type="entry name" value="Ankyrin_rpt-contain_sf"/>
</dbReference>
<dbReference type="SUPFAM" id="SSF47769">
    <property type="entry name" value="SAM/Pointed domain"/>
    <property type="match status" value="1"/>
</dbReference>
<dbReference type="PANTHER" id="PTHR24135">
    <property type="entry name" value="SH3 AND MULTIPLE ANKYRIN REPEAT DOMAINS PROTEIN"/>
    <property type="match status" value="1"/>
</dbReference>
<dbReference type="Gene3D" id="1.25.40.20">
    <property type="entry name" value="Ankyrin repeat-containing domain"/>
    <property type="match status" value="2"/>
</dbReference>
<dbReference type="InterPro" id="IPR001478">
    <property type="entry name" value="PDZ"/>
</dbReference>
<feature type="repeat" description="ANK" evidence="4">
    <location>
        <begin position="338"/>
        <end position="370"/>
    </location>
</feature>
<feature type="compositionally biased region" description="Polar residues" evidence="6">
    <location>
        <begin position="423"/>
        <end position="435"/>
    </location>
</feature>
<dbReference type="InterPro" id="IPR001660">
    <property type="entry name" value="SAM"/>
</dbReference>
<dbReference type="InterPro" id="IPR013761">
    <property type="entry name" value="SAM/pointed_sf"/>
</dbReference>
<dbReference type="Pfam" id="PF07653">
    <property type="entry name" value="SH3_2"/>
    <property type="match status" value="1"/>
</dbReference>
<evidence type="ECO:0000259" key="9">
    <source>
        <dbReference type="PROSITE" id="PS50106"/>
    </source>
</evidence>
<feature type="repeat" description="ANK" evidence="4">
    <location>
        <begin position="238"/>
        <end position="270"/>
    </location>
</feature>
<feature type="compositionally biased region" description="Polar residues" evidence="6">
    <location>
        <begin position="1434"/>
        <end position="1449"/>
    </location>
</feature>
<comment type="subcellular location">
    <subcellularLocation>
        <location evidence="3">Postsynaptic density</location>
    </subcellularLocation>
</comment>
<feature type="compositionally biased region" description="Low complexity" evidence="6">
    <location>
        <begin position="1238"/>
        <end position="1256"/>
    </location>
</feature>
<feature type="region of interest" description="Disordered" evidence="6">
    <location>
        <begin position="1273"/>
        <end position="1373"/>
    </location>
</feature>
<feature type="region of interest" description="Disordered" evidence="6">
    <location>
        <begin position="858"/>
        <end position="958"/>
    </location>
</feature>
<dbReference type="CDD" id="cd06746">
    <property type="entry name" value="PDZ_SHANK1_3-like"/>
    <property type="match status" value="1"/>
</dbReference>
<proteinExistence type="predicted"/>
<dbReference type="SUPFAM" id="SSF48403">
    <property type="entry name" value="Ankyrin repeat"/>
    <property type="match status" value="1"/>
</dbReference>
<feature type="domain" description="SAM" evidence="8">
    <location>
        <begin position="1522"/>
        <end position="1585"/>
    </location>
</feature>
<dbReference type="Pfam" id="PF00536">
    <property type="entry name" value="SAM_1"/>
    <property type="match status" value="1"/>
</dbReference>
<evidence type="ECO:0000256" key="3">
    <source>
        <dbReference type="ARBA" id="ARBA00034105"/>
    </source>
</evidence>
<dbReference type="EnsemblMetazoa" id="CLYHEMT011711.1">
    <property type="protein sequence ID" value="CLYHEMP011711.1"/>
    <property type="gene ID" value="CLYHEMG011711"/>
</dbReference>
<feature type="domain" description="PDZ" evidence="9">
    <location>
        <begin position="639"/>
        <end position="733"/>
    </location>
</feature>